<dbReference type="SUPFAM" id="SSF53150">
    <property type="entry name" value="DNA repair protein MutS, domain II"/>
    <property type="match status" value="1"/>
</dbReference>
<dbReference type="InterPro" id="IPR000432">
    <property type="entry name" value="DNA_mismatch_repair_MutS_C"/>
</dbReference>
<evidence type="ECO:0000256" key="2">
    <source>
        <dbReference type="ARBA" id="ARBA00021982"/>
    </source>
</evidence>
<dbReference type="Pfam" id="PF05192">
    <property type="entry name" value="MutS_III"/>
    <property type="match status" value="1"/>
</dbReference>
<keyword evidence="6 9" id="KW-0238">DNA-binding</keyword>
<dbReference type="AlphaFoldDB" id="A0A062XUX9"/>
<feature type="binding site" evidence="9">
    <location>
        <begin position="611"/>
        <end position="618"/>
    </location>
    <ligand>
        <name>ATP</name>
        <dbReference type="ChEBI" id="CHEBI:30616"/>
    </ligand>
</feature>
<dbReference type="InterPro" id="IPR007860">
    <property type="entry name" value="DNA_mmatch_repair_MutS_con_dom"/>
</dbReference>
<dbReference type="InterPro" id="IPR036187">
    <property type="entry name" value="DNA_mismatch_repair_MutS_sf"/>
</dbReference>
<reference evidence="13 14" key="1">
    <citation type="submission" date="2014-04" db="EMBL/GenBank/DDBJ databases">
        <title>The Genome Sequence of Thermoanaerobaculum aquaticum MP-01, The First Cultivated Group 23 Acidobacterium.</title>
        <authorList>
            <person name="Stamps B.W."/>
            <person name="Losey N.A."/>
            <person name="Lawson P.A."/>
            <person name="Stevenson B.S."/>
        </authorList>
    </citation>
    <scope>NUCLEOTIDE SEQUENCE [LARGE SCALE GENOMIC DNA]</scope>
    <source>
        <strain evidence="13 14">MP-01</strain>
    </source>
</reference>
<evidence type="ECO:0000256" key="1">
    <source>
        <dbReference type="ARBA" id="ARBA00006271"/>
    </source>
</evidence>
<dbReference type="Pfam" id="PF05190">
    <property type="entry name" value="MutS_IV"/>
    <property type="match status" value="1"/>
</dbReference>
<dbReference type="GO" id="GO:0005829">
    <property type="term" value="C:cytosol"/>
    <property type="evidence" value="ECO:0007669"/>
    <property type="project" value="TreeGrafter"/>
</dbReference>
<dbReference type="InterPro" id="IPR007861">
    <property type="entry name" value="DNA_mismatch_repair_MutS_clamp"/>
</dbReference>
<dbReference type="HAMAP" id="MF_00096">
    <property type="entry name" value="MutS"/>
    <property type="match status" value="1"/>
</dbReference>
<dbReference type="InterPro" id="IPR036678">
    <property type="entry name" value="MutS_con_dom_sf"/>
</dbReference>
<dbReference type="PANTHER" id="PTHR11361">
    <property type="entry name" value="DNA MISMATCH REPAIR PROTEIN MUTS FAMILY MEMBER"/>
    <property type="match status" value="1"/>
</dbReference>
<evidence type="ECO:0000259" key="12">
    <source>
        <dbReference type="PROSITE" id="PS00486"/>
    </source>
</evidence>
<evidence type="ECO:0000313" key="14">
    <source>
        <dbReference type="Proteomes" id="UP000027284"/>
    </source>
</evidence>
<comment type="function">
    <text evidence="8 9">This protein is involved in the repair of mismatches in DNA. It is possible that it carries out the mismatch recognition step. This protein has a weak ATPase activity.</text>
</comment>
<organism evidence="13 14">
    <name type="scientific">Thermoanaerobaculum aquaticum</name>
    <dbReference type="NCBI Taxonomy" id="1312852"/>
    <lineage>
        <taxon>Bacteria</taxon>
        <taxon>Pseudomonadati</taxon>
        <taxon>Acidobacteriota</taxon>
        <taxon>Thermoanaerobaculia</taxon>
        <taxon>Thermoanaerobaculales</taxon>
        <taxon>Thermoanaerobaculaceae</taxon>
        <taxon>Thermoanaerobaculum</taxon>
    </lineage>
</organism>
<dbReference type="InterPro" id="IPR027417">
    <property type="entry name" value="P-loop_NTPase"/>
</dbReference>
<accession>A0A062XUX9</accession>
<evidence type="ECO:0000256" key="6">
    <source>
        <dbReference type="ARBA" id="ARBA00023125"/>
    </source>
</evidence>
<evidence type="ECO:0000256" key="3">
    <source>
        <dbReference type="ARBA" id="ARBA00022741"/>
    </source>
</evidence>
<dbReference type="STRING" id="1312852.EG19_06875"/>
<comment type="caution">
    <text evidence="13">The sequence shown here is derived from an EMBL/GenBank/DDBJ whole genome shotgun (WGS) entry which is preliminary data.</text>
</comment>
<dbReference type="SUPFAM" id="SSF52540">
    <property type="entry name" value="P-loop containing nucleoside triphosphate hydrolases"/>
    <property type="match status" value="1"/>
</dbReference>
<dbReference type="Pfam" id="PF01624">
    <property type="entry name" value="MutS_I"/>
    <property type="match status" value="1"/>
</dbReference>
<dbReference type="Proteomes" id="UP000027284">
    <property type="component" value="Unassembled WGS sequence"/>
</dbReference>
<evidence type="ECO:0000256" key="4">
    <source>
        <dbReference type="ARBA" id="ARBA00022763"/>
    </source>
</evidence>
<keyword evidence="4 9" id="KW-0227">DNA damage</keyword>
<feature type="domain" description="DNA mismatch repair proteins mutS family" evidence="12">
    <location>
        <begin position="685"/>
        <end position="701"/>
    </location>
</feature>
<proteinExistence type="inferred from homology"/>
<comment type="similarity">
    <text evidence="1 9 10">Belongs to the DNA mismatch repair MutS family.</text>
</comment>
<dbReference type="Pfam" id="PF05188">
    <property type="entry name" value="MutS_II"/>
    <property type="match status" value="1"/>
</dbReference>
<dbReference type="PIRSF" id="PIRSF037677">
    <property type="entry name" value="DNA_mis_repair_Msh6"/>
    <property type="match status" value="1"/>
</dbReference>
<dbReference type="InterPro" id="IPR005748">
    <property type="entry name" value="DNA_mismatch_repair_MutS"/>
</dbReference>
<dbReference type="SMART" id="SM00533">
    <property type="entry name" value="MUTSd"/>
    <property type="match status" value="1"/>
</dbReference>
<dbReference type="PROSITE" id="PS00486">
    <property type="entry name" value="DNA_MISMATCH_REPAIR_2"/>
    <property type="match status" value="1"/>
</dbReference>
<dbReference type="InterPro" id="IPR016151">
    <property type="entry name" value="DNA_mismatch_repair_MutS_N"/>
</dbReference>
<dbReference type="GO" id="GO:0005524">
    <property type="term" value="F:ATP binding"/>
    <property type="evidence" value="ECO:0007669"/>
    <property type="project" value="UniProtKB-UniRule"/>
</dbReference>
<dbReference type="Gene3D" id="3.30.420.110">
    <property type="entry name" value="MutS, connector domain"/>
    <property type="match status" value="1"/>
</dbReference>
<dbReference type="OrthoDB" id="9802448at2"/>
<protein>
    <recommendedName>
        <fullName evidence="2 9">DNA mismatch repair protein MutS</fullName>
    </recommendedName>
</protein>
<dbReference type="NCBIfam" id="TIGR01070">
    <property type="entry name" value="mutS1"/>
    <property type="match status" value="1"/>
</dbReference>
<keyword evidence="14" id="KW-1185">Reference proteome</keyword>
<dbReference type="RefSeq" id="WP_038050015.1">
    <property type="nucleotide sequence ID" value="NZ_JMFG01000025.1"/>
</dbReference>
<dbReference type="GO" id="GO:0140664">
    <property type="term" value="F:ATP-dependent DNA damage sensor activity"/>
    <property type="evidence" value="ECO:0007669"/>
    <property type="project" value="InterPro"/>
</dbReference>
<evidence type="ECO:0000256" key="9">
    <source>
        <dbReference type="HAMAP-Rule" id="MF_00096"/>
    </source>
</evidence>
<dbReference type="Gene3D" id="3.40.1170.10">
    <property type="entry name" value="DNA repair protein MutS, domain I"/>
    <property type="match status" value="1"/>
</dbReference>
<gene>
    <name evidence="9" type="primary">mutS</name>
    <name evidence="13" type="ORF">EG19_06875</name>
</gene>
<dbReference type="Gene3D" id="3.40.50.300">
    <property type="entry name" value="P-loop containing nucleotide triphosphate hydrolases"/>
    <property type="match status" value="1"/>
</dbReference>
<dbReference type="InterPro" id="IPR007696">
    <property type="entry name" value="DNA_mismatch_repair_MutS_core"/>
</dbReference>
<dbReference type="PANTHER" id="PTHR11361:SF34">
    <property type="entry name" value="DNA MISMATCH REPAIR PROTEIN MSH1, MITOCHONDRIAL"/>
    <property type="match status" value="1"/>
</dbReference>
<dbReference type="SUPFAM" id="SSF48334">
    <property type="entry name" value="DNA repair protein MutS, domain III"/>
    <property type="match status" value="1"/>
</dbReference>
<dbReference type="EMBL" id="JMFG01000025">
    <property type="protein sequence ID" value="KDA53204.1"/>
    <property type="molecule type" value="Genomic_DNA"/>
</dbReference>
<name>A0A062XUX9_9BACT</name>
<dbReference type="GO" id="GO:0030983">
    <property type="term" value="F:mismatched DNA binding"/>
    <property type="evidence" value="ECO:0007669"/>
    <property type="project" value="InterPro"/>
</dbReference>
<evidence type="ECO:0000256" key="10">
    <source>
        <dbReference type="RuleBase" id="RU003756"/>
    </source>
</evidence>
<dbReference type="SUPFAM" id="SSF55271">
    <property type="entry name" value="DNA repair protein MutS, domain I"/>
    <property type="match status" value="1"/>
</dbReference>
<keyword evidence="3 9" id="KW-0547">Nucleotide-binding</keyword>
<dbReference type="InterPro" id="IPR007695">
    <property type="entry name" value="DNA_mismatch_repair_MutS-lik_N"/>
</dbReference>
<keyword evidence="11" id="KW-0175">Coiled coil</keyword>
<dbReference type="InterPro" id="IPR045076">
    <property type="entry name" value="MutS"/>
</dbReference>
<dbReference type="GO" id="GO:0006298">
    <property type="term" value="P:mismatch repair"/>
    <property type="evidence" value="ECO:0007669"/>
    <property type="project" value="UniProtKB-UniRule"/>
</dbReference>
<sequence length="853" mass="93602">MKKTPMLQQYLELKQQHSDALLLYRLGDFYELFFEDAEKAAPVLGVVLTRRRHNEEVESPMCGVPHHALTSYVGKLLEAGFKVAIAEQVEEPQGQRLVRREVVRVLTPSTVTEPELLPGGEKRLLVALAGKGPFAVAVADAAAGELSGLAAATSEEVRELLAQLQPKEVLVPEEAFELSGLWPPELPNPVVTRRSKAWFQASRGEERLKEAFGVGSVRALGLEPEEELLGPLGALLSYLEETQGRLPEHFVTFTRLGMGQGLVLDAATVRNLEILRDTSGGKKACLATVLDHTCTPMGARLLREWLVRPASAAEAERRLDAVAELCDNLEVLHNLRQHLPRVGDLERAAARLGFSQARPAELVGLRQALPTVPLIRELLASAESELLLEIGQRMDPLADVAEDLQRTLAANPPAVLGPGTIASGVDPELDAARRLAHGAKEVLSELEARERERTGISSLKIRYNSFFGYAFEVSKANLDKVPGHWVRRQTLTQAERFVTEELSQLEEQILTAEKRAEERERELFAALLRRLAAQAKRVAATARLLATVDVLASFAQRAREQRYCRPKLVEAPVLRLEVSRHPVVEAISSEAFVPNDVHLEAGERQILILTGPNMGGKSTFLRQVALAVLMARAGSFVAADAAEIGPFDRIFTRVGAADDIARGESTFMVEMSEVAHILRHATSRSLVVLDEVGRGTATYDGLSLAWAVVEHLHNAPGGGPLVLFATHYHELTELAESLPRVFNASMAVKEWQGKVFFLHRVVPGPADRSYGIHVARLAGVPEAVCRRADEILAEISEANGKVPHSPAAEPRQLTLFASDYQWLAERLRQLDVNKLTPLEALNLLAELKKEVAS</sequence>
<dbReference type="NCBIfam" id="NF003810">
    <property type="entry name" value="PRK05399.1"/>
    <property type="match status" value="1"/>
</dbReference>
<dbReference type="Pfam" id="PF00488">
    <property type="entry name" value="MutS_V"/>
    <property type="match status" value="1"/>
</dbReference>
<evidence type="ECO:0000256" key="8">
    <source>
        <dbReference type="ARBA" id="ARBA00024647"/>
    </source>
</evidence>
<keyword evidence="7 9" id="KW-0234">DNA repair</keyword>
<dbReference type="CDD" id="cd03284">
    <property type="entry name" value="ABC_MutS1"/>
    <property type="match status" value="1"/>
</dbReference>
<dbReference type="GO" id="GO:0003684">
    <property type="term" value="F:damaged DNA binding"/>
    <property type="evidence" value="ECO:0007669"/>
    <property type="project" value="UniProtKB-UniRule"/>
</dbReference>
<evidence type="ECO:0000256" key="5">
    <source>
        <dbReference type="ARBA" id="ARBA00022840"/>
    </source>
</evidence>
<dbReference type="InterPro" id="IPR017261">
    <property type="entry name" value="DNA_mismatch_repair_MutS/MSH"/>
</dbReference>
<keyword evidence="5 9" id="KW-0067">ATP-binding</keyword>
<evidence type="ECO:0000313" key="13">
    <source>
        <dbReference type="EMBL" id="KDA53204.1"/>
    </source>
</evidence>
<dbReference type="SMART" id="SM00534">
    <property type="entry name" value="MUTSac"/>
    <property type="match status" value="1"/>
</dbReference>
<feature type="coiled-coil region" evidence="11">
    <location>
        <begin position="488"/>
        <end position="522"/>
    </location>
</feature>
<evidence type="ECO:0000256" key="7">
    <source>
        <dbReference type="ARBA" id="ARBA00023204"/>
    </source>
</evidence>
<dbReference type="Gene3D" id="1.10.1420.10">
    <property type="match status" value="2"/>
</dbReference>
<dbReference type="FunFam" id="3.40.50.300:FF:000870">
    <property type="entry name" value="MutS protein homolog 4"/>
    <property type="match status" value="1"/>
</dbReference>
<evidence type="ECO:0000256" key="11">
    <source>
        <dbReference type="SAM" id="Coils"/>
    </source>
</evidence>